<dbReference type="InterPro" id="IPR029044">
    <property type="entry name" value="Nucleotide-diphossugar_trans"/>
</dbReference>
<evidence type="ECO:0000256" key="2">
    <source>
        <dbReference type="ARBA" id="ARBA00022676"/>
    </source>
</evidence>
<evidence type="ECO:0000256" key="1">
    <source>
        <dbReference type="ARBA" id="ARBA00006739"/>
    </source>
</evidence>
<proteinExistence type="inferred from homology"/>
<evidence type="ECO:0000256" key="3">
    <source>
        <dbReference type="ARBA" id="ARBA00022679"/>
    </source>
</evidence>
<reference evidence="5" key="1">
    <citation type="journal article" date="2015" name="Nature">
        <title>Complex archaea that bridge the gap between prokaryotes and eukaryotes.</title>
        <authorList>
            <person name="Spang A."/>
            <person name="Saw J.H."/>
            <person name="Jorgensen S.L."/>
            <person name="Zaremba-Niedzwiedzka K."/>
            <person name="Martijn J."/>
            <person name="Lind A.E."/>
            <person name="van Eijk R."/>
            <person name="Schleper C."/>
            <person name="Guy L."/>
            <person name="Ettema T.J."/>
        </authorList>
    </citation>
    <scope>NUCLEOTIDE SEQUENCE</scope>
</reference>
<dbReference type="InterPro" id="IPR001173">
    <property type="entry name" value="Glyco_trans_2-like"/>
</dbReference>
<keyword evidence="2" id="KW-0328">Glycosyltransferase</keyword>
<comment type="caution">
    <text evidence="5">The sequence shown here is derived from an EMBL/GenBank/DDBJ whole genome shotgun (WGS) entry which is preliminary data.</text>
</comment>
<gene>
    <name evidence="5" type="ORF">LCGC14_1444040</name>
</gene>
<protein>
    <recommendedName>
        <fullName evidence="4">Glycosyltransferase 2-like domain-containing protein</fullName>
    </recommendedName>
</protein>
<evidence type="ECO:0000313" key="5">
    <source>
        <dbReference type="EMBL" id="KKM70117.1"/>
    </source>
</evidence>
<dbReference type="Pfam" id="PF00535">
    <property type="entry name" value="Glycos_transf_2"/>
    <property type="match status" value="1"/>
</dbReference>
<dbReference type="EMBL" id="LAZR01009876">
    <property type="protein sequence ID" value="KKM70117.1"/>
    <property type="molecule type" value="Genomic_DNA"/>
</dbReference>
<feature type="domain" description="Glycosyltransferase 2-like" evidence="4">
    <location>
        <begin position="35"/>
        <end position="119"/>
    </location>
</feature>
<dbReference type="Gene3D" id="3.90.550.10">
    <property type="entry name" value="Spore Coat Polysaccharide Biosynthesis Protein SpsA, Chain A"/>
    <property type="match status" value="1"/>
</dbReference>
<dbReference type="AlphaFoldDB" id="A0A0F9MLS2"/>
<dbReference type="GO" id="GO:0016757">
    <property type="term" value="F:glycosyltransferase activity"/>
    <property type="evidence" value="ECO:0007669"/>
    <property type="project" value="UniProtKB-KW"/>
</dbReference>
<dbReference type="PANTHER" id="PTHR43179:SF12">
    <property type="entry name" value="GALACTOFURANOSYLTRANSFERASE GLFT2"/>
    <property type="match status" value="1"/>
</dbReference>
<dbReference type="PANTHER" id="PTHR43179">
    <property type="entry name" value="RHAMNOSYLTRANSFERASE WBBL"/>
    <property type="match status" value="1"/>
</dbReference>
<dbReference type="SUPFAM" id="SSF53448">
    <property type="entry name" value="Nucleotide-diphospho-sugar transferases"/>
    <property type="match status" value="1"/>
</dbReference>
<name>A0A0F9MLS2_9ZZZZ</name>
<feature type="non-terminal residue" evidence="5">
    <location>
        <position position="1"/>
    </location>
</feature>
<sequence>TVFKEKGVDYYRTIESIAKNTKFPYNIITAMGDGSCAENRNKGLRQSKADYIAIVDDDIIVTEGWLTELIKTMEDTGADLAFPKVLDGTSGKVLSGEVHFRTGKPWTAYPRCYQEDDVGQVDYIAPAEGGGAGFMVLKREVFEKVGFYDERFKPNQYEDVDYFWRAVVAGFKGVYNGFVTIFHLKLGRGAGTQSGEASMVNWDRLHQKWKKDLSNKELIYIGNKK</sequence>
<organism evidence="5">
    <name type="scientific">marine sediment metagenome</name>
    <dbReference type="NCBI Taxonomy" id="412755"/>
    <lineage>
        <taxon>unclassified sequences</taxon>
        <taxon>metagenomes</taxon>
        <taxon>ecological metagenomes</taxon>
    </lineage>
</organism>
<comment type="similarity">
    <text evidence="1">Belongs to the glycosyltransferase 2 family.</text>
</comment>
<accession>A0A0F9MLS2</accession>
<evidence type="ECO:0000259" key="4">
    <source>
        <dbReference type="Pfam" id="PF00535"/>
    </source>
</evidence>
<keyword evidence="3" id="KW-0808">Transferase</keyword>